<dbReference type="GeneID" id="97290523"/>
<name>A0A2N3PH81_9HELI</name>
<evidence type="ECO:0000313" key="1">
    <source>
        <dbReference type="EMBL" id="PKT79765.1"/>
    </source>
</evidence>
<dbReference type="STRING" id="556267.HWAG_01362"/>
<comment type="caution">
    <text evidence="1">The sequence shown here is derived from an EMBL/GenBank/DDBJ whole genome shotgun (WGS) entry which is preliminary data.</text>
</comment>
<keyword evidence="2" id="KW-1185">Reference proteome</keyword>
<dbReference type="AlphaFoldDB" id="A0A2N3PH81"/>
<organism evidence="1 2">
    <name type="scientific">Helicobacter winghamensis</name>
    <dbReference type="NCBI Taxonomy" id="157268"/>
    <lineage>
        <taxon>Bacteria</taxon>
        <taxon>Pseudomonadati</taxon>
        <taxon>Campylobacterota</taxon>
        <taxon>Epsilonproteobacteria</taxon>
        <taxon>Campylobacterales</taxon>
        <taxon>Helicobacteraceae</taxon>
        <taxon>Helicobacter</taxon>
    </lineage>
</organism>
<reference evidence="1 2" key="1">
    <citation type="submission" date="2016-07" db="EMBL/GenBank/DDBJ databases">
        <title>Detection of Helicobacter winghamensis from caecal content of red fox (Vulpes vulpes).</title>
        <authorList>
            <person name="Zanoni R.G."/>
            <person name="Florio D."/>
            <person name="Caffara M."/>
            <person name="Renzi M."/>
            <person name="Parisi A."/>
            <person name="Pasquali F."/>
            <person name="Manfreda G."/>
        </authorList>
    </citation>
    <scope>NUCLEOTIDE SEQUENCE [LARGE SCALE GENOMIC DNA]</scope>
    <source>
        <strain evidence="1 2">295_13</strain>
    </source>
</reference>
<dbReference type="InterPro" id="IPR007833">
    <property type="entry name" value="Capsule_polysaccharide_synth"/>
</dbReference>
<dbReference type="GO" id="GO:0000271">
    <property type="term" value="P:polysaccharide biosynthetic process"/>
    <property type="evidence" value="ECO:0007669"/>
    <property type="project" value="InterPro"/>
</dbReference>
<dbReference type="EMBL" id="MBPK01000046">
    <property type="protein sequence ID" value="PKT79765.1"/>
    <property type="molecule type" value="Genomic_DNA"/>
</dbReference>
<dbReference type="GO" id="GO:0015774">
    <property type="term" value="P:polysaccharide transport"/>
    <property type="evidence" value="ECO:0007669"/>
    <property type="project" value="InterPro"/>
</dbReference>
<protein>
    <submittedName>
        <fullName evidence="1">Capsule biosynthesis protein</fullName>
    </submittedName>
</protein>
<dbReference type="CDD" id="cd16439">
    <property type="entry name" value="beta_Kdo_transferase_KpsC_2"/>
    <property type="match status" value="1"/>
</dbReference>
<sequence>MVFYSTSRQLIVNVKNFYCAILYKGCEKIQKNDIFLGWGRKKSGLKAIELAKKNNSSFLLLEDGFLRSLDLGVENSPSFSLVKDAVGIYYDATSESELERILNTYEFDDRFLTEASLAIKQIKHERLSKYNNNLSIPKDFFVGDESRILVITQVANDASLKYGLADSFSTLDLIDDAIRENPTSRIYIKIHPDVLSGKKTSDIDVNMIPKECVLLKENYNPIELLGYFKKVYTKTSGMGFEALMMGCECVCYGLPFYAGWGLTQDKLICNRRTKKRILEEVFAASYMLYSEYFNPYLGKKSDIFDTINTLAKYKKIEQNNSGNLYFLGFTLWKRWFIKPFFKAKNNRFFFLNSLEDLEKYPLTQVDKFFIWGGKFAKEDLIGVLQNLGVYNSEVYFVEDGFLRSVSLGSDLTRPFSLIVDSKGLYVDPNLPSDLEGILQNYNFNEGLIERAKSLRDNIVHHKFSKYNGLQHKDLKINTDKKIILIPAQVEDDASMLLGGMGYTTLLLLQEVREKNPEAFILYKPHPDVSSGNRKGLKDKKIILKYCDFILENVSIDSAILACDEVHTITSTSGFDALLREKKVFVYGLPFYAGWGLTQDKHRVTRRTRILKLEELVAGTLIVYPRYIHPKSKSLCEVEIALDIMLKIQRDYFSKIHVRLFVDFRTFILRKIRRVLEFIIKNGSKKKIKTIF</sequence>
<dbReference type="CDD" id="cd16440">
    <property type="entry name" value="beta_Kdo_transferase_KpsC_1"/>
    <property type="match status" value="1"/>
</dbReference>
<evidence type="ECO:0000313" key="2">
    <source>
        <dbReference type="Proteomes" id="UP000233350"/>
    </source>
</evidence>
<dbReference type="OrthoDB" id="543755at2"/>
<dbReference type="Pfam" id="PF05159">
    <property type="entry name" value="Capsule_synth"/>
    <property type="match status" value="2"/>
</dbReference>
<accession>A0A2N3PH81</accession>
<proteinExistence type="predicted"/>
<dbReference type="RefSeq" id="WP_006803058.1">
    <property type="nucleotide sequence ID" value="NZ_CABKOI010000019.1"/>
</dbReference>
<gene>
    <name evidence="1" type="ORF">BCM31_05430</name>
</gene>
<dbReference type="Proteomes" id="UP000233350">
    <property type="component" value="Unassembled WGS sequence"/>
</dbReference>